<dbReference type="GO" id="GO:0003743">
    <property type="term" value="F:translation initiation factor activity"/>
    <property type="evidence" value="ECO:0007669"/>
    <property type="project" value="UniProtKB-KW"/>
</dbReference>
<evidence type="ECO:0000256" key="1">
    <source>
        <dbReference type="ARBA" id="ARBA00005422"/>
    </source>
</evidence>
<comment type="similarity">
    <text evidence="1">Belongs to the SUI1 family.</text>
</comment>
<comment type="caution">
    <text evidence="5">The sequence shown here is derived from an EMBL/GenBank/DDBJ whole genome shotgun (WGS) entry which is preliminary data.</text>
</comment>
<keyword evidence="2" id="KW-0648">Protein biosynthesis</keyword>
<feature type="compositionally biased region" description="Low complexity" evidence="3">
    <location>
        <begin position="37"/>
        <end position="55"/>
    </location>
</feature>
<gene>
    <name evidence="5" type="primary">SUI1</name>
    <name evidence="5" type="ORF">H4R26_000662</name>
</gene>
<feature type="compositionally biased region" description="Polar residues" evidence="3">
    <location>
        <begin position="9"/>
        <end position="18"/>
    </location>
</feature>
<organism evidence="5 6">
    <name type="scientific">Coemansia thaxteri</name>
    <dbReference type="NCBI Taxonomy" id="2663907"/>
    <lineage>
        <taxon>Eukaryota</taxon>
        <taxon>Fungi</taxon>
        <taxon>Fungi incertae sedis</taxon>
        <taxon>Zoopagomycota</taxon>
        <taxon>Kickxellomycotina</taxon>
        <taxon>Kickxellomycetes</taxon>
        <taxon>Kickxellales</taxon>
        <taxon>Kickxellaceae</taxon>
        <taxon>Coemansia</taxon>
    </lineage>
</organism>
<evidence type="ECO:0000313" key="5">
    <source>
        <dbReference type="EMBL" id="KAJ2007642.1"/>
    </source>
</evidence>
<dbReference type="SUPFAM" id="SSF55159">
    <property type="entry name" value="eIF1-like"/>
    <property type="match status" value="1"/>
</dbReference>
<feature type="region of interest" description="Disordered" evidence="3">
    <location>
        <begin position="1"/>
        <end position="84"/>
    </location>
</feature>
<sequence>MANSKDIDNQLSDFSDSDSGPAVKKDAKKPLTKASTSKAIDSNASDSSDSEAAPVAKKDAKKPSAKTSAGKDRPRGEEVGRRVLKADDFDTQAAYDPFGDTNEDAGIQGGVVHIRIQQRNGRKTLTTIQGLSDALDLKKILKYLKKELACNGTIVDDEEYGMIVQLSGDQRAFVSEFLLEQEIILKKSNIKIHGF</sequence>
<evidence type="ECO:0000256" key="2">
    <source>
        <dbReference type="ARBA" id="ARBA00022917"/>
    </source>
</evidence>
<dbReference type="Proteomes" id="UP001150907">
    <property type="component" value="Unassembled WGS sequence"/>
</dbReference>
<dbReference type="AlphaFoldDB" id="A0A9W8BI92"/>
<protein>
    <submittedName>
        <fullName evidence="5">Eukaryotic translation initiation factor eIF-1</fullName>
    </submittedName>
</protein>
<evidence type="ECO:0000256" key="3">
    <source>
        <dbReference type="SAM" id="MobiDB-lite"/>
    </source>
</evidence>
<reference evidence="5" key="1">
    <citation type="submission" date="2022-07" db="EMBL/GenBank/DDBJ databases">
        <title>Phylogenomic reconstructions and comparative analyses of Kickxellomycotina fungi.</title>
        <authorList>
            <person name="Reynolds N.K."/>
            <person name="Stajich J.E."/>
            <person name="Barry K."/>
            <person name="Grigoriev I.V."/>
            <person name="Crous P."/>
            <person name="Smith M.E."/>
        </authorList>
    </citation>
    <scope>NUCLEOTIDE SEQUENCE</scope>
    <source>
        <strain evidence="5">IMI 214461</strain>
    </source>
</reference>
<dbReference type="EMBL" id="JANBQF010000021">
    <property type="protein sequence ID" value="KAJ2007642.1"/>
    <property type="molecule type" value="Genomic_DNA"/>
</dbReference>
<dbReference type="InterPro" id="IPR036877">
    <property type="entry name" value="SUI1_dom_sf"/>
</dbReference>
<dbReference type="CDD" id="cd11566">
    <property type="entry name" value="eIF1_SUI1"/>
    <property type="match status" value="1"/>
</dbReference>
<accession>A0A9W8BI92</accession>
<dbReference type="Gene3D" id="3.30.780.10">
    <property type="entry name" value="SUI1-like domain"/>
    <property type="match status" value="1"/>
</dbReference>
<dbReference type="InterPro" id="IPR005874">
    <property type="entry name" value="SUI1_euk"/>
</dbReference>
<evidence type="ECO:0000313" key="6">
    <source>
        <dbReference type="Proteomes" id="UP001150907"/>
    </source>
</evidence>
<dbReference type="PROSITE" id="PS50296">
    <property type="entry name" value="SUI1"/>
    <property type="match status" value="1"/>
</dbReference>
<feature type="compositionally biased region" description="Basic and acidic residues" evidence="3">
    <location>
        <begin position="69"/>
        <end position="84"/>
    </location>
</feature>
<keyword evidence="6" id="KW-1185">Reference proteome</keyword>
<dbReference type="InterPro" id="IPR001950">
    <property type="entry name" value="SUI1"/>
</dbReference>
<name>A0A9W8BI92_9FUNG</name>
<dbReference type="PANTHER" id="PTHR10388">
    <property type="entry name" value="EUKARYOTIC TRANSLATION INITIATION FACTOR SUI1"/>
    <property type="match status" value="1"/>
</dbReference>
<dbReference type="Pfam" id="PF01253">
    <property type="entry name" value="SUI1"/>
    <property type="match status" value="1"/>
</dbReference>
<proteinExistence type="inferred from homology"/>
<evidence type="ECO:0000259" key="4">
    <source>
        <dbReference type="PROSITE" id="PS50296"/>
    </source>
</evidence>
<dbReference type="OrthoDB" id="10248435at2759"/>
<keyword evidence="5" id="KW-0396">Initiation factor</keyword>
<feature type="domain" description="SUI1" evidence="4">
    <location>
        <begin position="112"/>
        <end position="182"/>
    </location>
</feature>